<dbReference type="SUPFAM" id="SSF52540">
    <property type="entry name" value="P-loop containing nucleoside triphosphate hydrolases"/>
    <property type="match status" value="1"/>
</dbReference>
<keyword evidence="8 11" id="KW-0067">ATP-binding</keyword>
<feature type="binding site" evidence="11">
    <location>
        <position position="514"/>
    </location>
    <ligand>
        <name>Zn(2+)</name>
        <dbReference type="ChEBI" id="CHEBI:29105"/>
        <label>1</label>
    </ligand>
</feature>
<dbReference type="EMBL" id="JASJEX010000001">
    <property type="protein sequence ID" value="MDJ1128821.1"/>
    <property type="molecule type" value="Genomic_DNA"/>
</dbReference>
<dbReference type="Pfam" id="PF00270">
    <property type="entry name" value="DEAD"/>
    <property type="match status" value="1"/>
</dbReference>
<comment type="subunit">
    <text evidence="11">Component of the replication restart primosome.</text>
</comment>
<evidence type="ECO:0000256" key="5">
    <source>
        <dbReference type="ARBA" id="ARBA00022801"/>
    </source>
</evidence>
<dbReference type="InterPro" id="IPR040498">
    <property type="entry name" value="PriA_CRR"/>
</dbReference>
<feature type="binding site" evidence="11">
    <location>
        <position position="468"/>
    </location>
    <ligand>
        <name>Zn(2+)</name>
        <dbReference type="ChEBI" id="CHEBI:29105"/>
        <label>1</label>
    </ligand>
</feature>
<evidence type="ECO:0000256" key="3">
    <source>
        <dbReference type="ARBA" id="ARBA00022723"/>
    </source>
</evidence>
<evidence type="ECO:0000256" key="8">
    <source>
        <dbReference type="ARBA" id="ARBA00022840"/>
    </source>
</evidence>
<dbReference type="PANTHER" id="PTHR30580">
    <property type="entry name" value="PRIMOSOMAL PROTEIN N"/>
    <property type="match status" value="1"/>
</dbReference>
<feature type="binding site" evidence="11">
    <location>
        <position position="511"/>
    </location>
    <ligand>
        <name>Zn(2+)</name>
        <dbReference type="ChEBI" id="CHEBI:29105"/>
        <label>1</label>
    </ligand>
</feature>
<evidence type="ECO:0000256" key="6">
    <source>
        <dbReference type="ARBA" id="ARBA00022806"/>
    </source>
</evidence>
<evidence type="ECO:0000256" key="7">
    <source>
        <dbReference type="ARBA" id="ARBA00022833"/>
    </source>
</evidence>
<dbReference type="Gene3D" id="3.40.1440.60">
    <property type="entry name" value="PriA, 3(prime) DNA-binding domain"/>
    <property type="match status" value="1"/>
</dbReference>
<feature type="binding site" evidence="11">
    <location>
        <position position="474"/>
    </location>
    <ligand>
        <name>Zn(2+)</name>
        <dbReference type="ChEBI" id="CHEBI:29105"/>
        <label>2</label>
    </ligand>
</feature>
<accession>A0ABT6ZID8</accession>
<keyword evidence="4 11" id="KW-0547">Nucleotide-binding</keyword>
<dbReference type="InterPro" id="IPR014001">
    <property type="entry name" value="Helicase_ATP-bd"/>
</dbReference>
<keyword evidence="1 11" id="KW-0639">Primosome</keyword>
<keyword evidence="9 11" id="KW-0238">DNA-binding</keyword>
<dbReference type="InterPro" id="IPR042115">
    <property type="entry name" value="PriA_3primeBD_sf"/>
</dbReference>
<evidence type="ECO:0000256" key="1">
    <source>
        <dbReference type="ARBA" id="ARBA00022515"/>
    </source>
</evidence>
<dbReference type="Proteomes" id="UP001431693">
    <property type="component" value="Unassembled WGS sequence"/>
</dbReference>
<keyword evidence="2 11" id="KW-0235">DNA replication</keyword>
<dbReference type="NCBIfam" id="TIGR00595">
    <property type="entry name" value="priA"/>
    <property type="match status" value="1"/>
</dbReference>
<feature type="domain" description="Helicase ATP-binding" evidence="12">
    <location>
        <begin position="232"/>
        <end position="398"/>
    </location>
</feature>
<evidence type="ECO:0000256" key="10">
    <source>
        <dbReference type="ARBA" id="ARBA00023235"/>
    </source>
</evidence>
<dbReference type="HAMAP" id="MF_00983">
    <property type="entry name" value="PriA"/>
    <property type="match status" value="1"/>
</dbReference>
<keyword evidence="6 11" id="KW-0347">Helicase</keyword>
<dbReference type="CDD" id="cd18804">
    <property type="entry name" value="SF2_C_priA"/>
    <property type="match status" value="1"/>
</dbReference>
<feature type="binding site" evidence="11">
    <location>
        <position position="465"/>
    </location>
    <ligand>
        <name>Zn(2+)</name>
        <dbReference type="ChEBI" id="CHEBI:29105"/>
        <label>1</label>
    </ligand>
</feature>
<evidence type="ECO:0000256" key="11">
    <source>
        <dbReference type="HAMAP-Rule" id="MF_00983"/>
    </source>
</evidence>
<comment type="cofactor">
    <cofactor evidence="11">
        <name>Zn(2+)</name>
        <dbReference type="ChEBI" id="CHEBI:29105"/>
    </cofactor>
    <text evidence="11">Binds 2 zinc ions per subunit.</text>
</comment>
<dbReference type="SMART" id="SM00490">
    <property type="entry name" value="HELICc"/>
    <property type="match status" value="1"/>
</dbReference>
<feature type="binding site" evidence="11">
    <location>
        <position position="492"/>
    </location>
    <ligand>
        <name>Zn(2+)</name>
        <dbReference type="ChEBI" id="CHEBI:29105"/>
        <label>2</label>
    </ligand>
</feature>
<gene>
    <name evidence="11 13" type="primary">priA</name>
    <name evidence="13" type="ORF">QJ043_01815</name>
</gene>
<dbReference type="Pfam" id="PF17764">
    <property type="entry name" value="PriA_3primeBD"/>
    <property type="match status" value="1"/>
</dbReference>
<comment type="caution">
    <text evidence="13">The sequence shown here is derived from an EMBL/GenBank/DDBJ whole genome shotgun (WGS) entry which is preliminary data.</text>
</comment>
<dbReference type="Pfam" id="PF18074">
    <property type="entry name" value="PriA_C"/>
    <property type="match status" value="1"/>
</dbReference>
<name>A0ABT6ZID8_9ACTN</name>
<dbReference type="PROSITE" id="PS51192">
    <property type="entry name" value="HELICASE_ATP_BIND_1"/>
    <property type="match status" value="1"/>
</dbReference>
<dbReference type="InterPro" id="IPR001650">
    <property type="entry name" value="Helicase_C-like"/>
</dbReference>
<comment type="catalytic activity">
    <reaction evidence="11">
        <text>Couples ATP hydrolysis with the unwinding of duplex DNA by translocating in the 3'-5' direction.</text>
        <dbReference type="EC" id="5.6.2.4"/>
    </reaction>
</comment>
<reference evidence="13" key="1">
    <citation type="submission" date="2023-05" db="EMBL/GenBank/DDBJ databases">
        <title>[olsenella] sp. nov., isolated from a pig farm feces dump.</title>
        <authorList>
            <person name="Chang Y.-H."/>
        </authorList>
    </citation>
    <scope>NUCLEOTIDE SEQUENCE</scope>
    <source>
        <strain evidence="13">YH-ols2217</strain>
    </source>
</reference>
<feature type="binding site" evidence="11">
    <location>
        <position position="495"/>
    </location>
    <ligand>
        <name>Zn(2+)</name>
        <dbReference type="ChEBI" id="CHEBI:29105"/>
        <label>2</label>
    </ligand>
</feature>
<evidence type="ECO:0000259" key="12">
    <source>
        <dbReference type="PROSITE" id="PS51192"/>
    </source>
</evidence>
<feature type="binding site" evidence="11">
    <location>
        <position position="477"/>
    </location>
    <ligand>
        <name>Zn(2+)</name>
        <dbReference type="ChEBI" id="CHEBI:29105"/>
        <label>2</label>
    </ligand>
</feature>
<dbReference type="InterPro" id="IPR027417">
    <property type="entry name" value="P-loop_NTPase"/>
</dbReference>
<sequence>MARFASLVLDIPTRALTAPYDYAVPEELEGDVAVGCTVLVNFSGRPAVGYVVAVSDDAPEGVDPEKVKPLEQVLAPSAFCSAQARLGLWMAREYAAPLNACFRLLLPAGQTVKVTKGDNGWSLDGSVPDAPEDRWVALTEKGRDFVPRANALRQREVLEGLAEGPQRLADLAAVSPGARGAVTALEKKGVVTVSSSLKTGAVDETSLSSARAPRPRVLTQGQRDALSAIARAREAADGSVVLVDGVTGSGKTEVYLQAIEETLAQGRTAIVLVPEISLTAQTVGRFRGRFGDEVSILHSRLSTGERRQQWELARTGHSRVVVGARSALFAPLDNVGLIVVDEEHEQSYKQDQAPRYHARETAAELARLHGAALVLGSATPSMESLERCREGSWRGVPWVRASMPERPGSAVLPAVSVVDMREQFRDRNGSPLSAPLRKALLETHAAGEKSVLLLNRRGFASFLMCRDCGCVPTCPHCSTSLTYHERTRELACHTCGSRWPARAYPDPGTVCPSCGSRYLGAYGIGTQRVEDELRALLPGAPIVRMDADTTKAKGAHQKLLEEFDASPGAVLVGTQMIAKGLDFPDVTLVGVVNADTSLKLPDFRAAERTYGLLEQVAGRAGRGEKPGRVLIQTYWPTHPAITSVAQHNRAAFVRYEMAMRREADYPPFTRLGNVTVSSTNEGLAERVVTQVADELRAATAGRPGWRVLGPTDCLKAKAKDRYRRHVLVKAPLSADLGAVLAEACREVDSRGTSVAIDVDACDLM</sequence>
<proteinExistence type="inferred from homology"/>
<keyword evidence="10 11" id="KW-0413">Isomerase</keyword>
<keyword evidence="5 11" id="KW-0378">Hydrolase</keyword>
<keyword evidence="14" id="KW-1185">Reference proteome</keyword>
<keyword evidence="7 11" id="KW-0862">Zinc</keyword>
<dbReference type="InterPro" id="IPR041222">
    <property type="entry name" value="PriA_3primeBD"/>
</dbReference>
<evidence type="ECO:0000313" key="14">
    <source>
        <dbReference type="Proteomes" id="UP001431693"/>
    </source>
</evidence>
<comment type="catalytic activity">
    <reaction evidence="11">
        <text>ATP + H2O = ADP + phosphate + H(+)</text>
        <dbReference type="Rhea" id="RHEA:13065"/>
        <dbReference type="ChEBI" id="CHEBI:15377"/>
        <dbReference type="ChEBI" id="CHEBI:15378"/>
        <dbReference type="ChEBI" id="CHEBI:30616"/>
        <dbReference type="ChEBI" id="CHEBI:43474"/>
        <dbReference type="ChEBI" id="CHEBI:456216"/>
        <dbReference type="EC" id="5.6.2.4"/>
    </reaction>
</comment>
<protein>
    <recommendedName>
        <fullName evidence="11">Replication restart protein PriA</fullName>
    </recommendedName>
    <alternativeName>
        <fullName evidence="11">ATP-dependent DNA helicase PriA</fullName>
        <ecNumber evidence="11">5.6.2.4</ecNumber>
    </alternativeName>
    <alternativeName>
        <fullName evidence="11">DNA 3'-5' helicase PriA</fullName>
    </alternativeName>
</protein>
<evidence type="ECO:0000256" key="4">
    <source>
        <dbReference type="ARBA" id="ARBA00022741"/>
    </source>
</evidence>
<comment type="function">
    <text evidence="11">Initiates the restart of stalled replication forks, which reloads the replicative helicase on sites other than the origin of replication. Recognizes and binds to abandoned replication forks and remodels them to uncover a helicase loading site. Promotes assembly of the primosome at these replication forks.</text>
</comment>
<dbReference type="PANTHER" id="PTHR30580:SF0">
    <property type="entry name" value="PRIMOSOMAL PROTEIN N"/>
    <property type="match status" value="1"/>
</dbReference>
<evidence type="ECO:0000256" key="2">
    <source>
        <dbReference type="ARBA" id="ARBA00022705"/>
    </source>
</evidence>
<dbReference type="SMART" id="SM00487">
    <property type="entry name" value="DEXDc"/>
    <property type="match status" value="1"/>
</dbReference>
<evidence type="ECO:0000256" key="9">
    <source>
        <dbReference type="ARBA" id="ARBA00023125"/>
    </source>
</evidence>
<dbReference type="CDD" id="cd17929">
    <property type="entry name" value="DEXHc_priA"/>
    <property type="match status" value="1"/>
</dbReference>
<dbReference type="EC" id="5.6.2.4" evidence="11"/>
<dbReference type="InterPro" id="IPR011545">
    <property type="entry name" value="DEAD/DEAH_box_helicase_dom"/>
</dbReference>
<dbReference type="InterPro" id="IPR005259">
    <property type="entry name" value="PriA"/>
</dbReference>
<comment type="similarity">
    <text evidence="11">Belongs to the helicase family. PriA subfamily.</text>
</comment>
<dbReference type="Pfam" id="PF18319">
    <property type="entry name" value="Zn_ribbon_PriA"/>
    <property type="match status" value="1"/>
</dbReference>
<dbReference type="RefSeq" id="WP_283712461.1">
    <property type="nucleotide sequence ID" value="NZ_JASJEW010000001.1"/>
</dbReference>
<keyword evidence="3 11" id="KW-0479">Metal-binding</keyword>
<organism evidence="13 14">
    <name type="scientific">Kribbibacterium absianum</name>
    <dbReference type="NCBI Taxonomy" id="3044210"/>
    <lineage>
        <taxon>Bacteria</taxon>
        <taxon>Bacillati</taxon>
        <taxon>Actinomycetota</taxon>
        <taxon>Coriobacteriia</taxon>
        <taxon>Coriobacteriales</taxon>
        <taxon>Kribbibacteriaceae</taxon>
        <taxon>Kribbibacterium</taxon>
    </lineage>
</organism>
<dbReference type="InterPro" id="IPR041236">
    <property type="entry name" value="PriA_C"/>
</dbReference>
<evidence type="ECO:0000313" key="13">
    <source>
        <dbReference type="EMBL" id="MDJ1128821.1"/>
    </source>
</evidence>
<dbReference type="Pfam" id="PF00271">
    <property type="entry name" value="Helicase_C"/>
    <property type="match status" value="1"/>
</dbReference>
<dbReference type="Gene3D" id="3.40.50.300">
    <property type="entry name" value="P-loop containing nucleotide triphosphate hydrolases"/>
    <property type="match status" value="2"/>
</dbReference>